<dbReference type="AlphaFoldDB" id="A0AAD3NQ02"/>
<accession>A0AAD3NQ02</accession>
<dbReference type="Proteomes" id="UP001234787">
    <property type="component" value="Unassembled WGS sequence"/>
</dbReference>
<evidence type="ECO:0000313" key="2">
    <source>
        <dbReference type="Proteomes" id="UP001234787"/>
    </source>
</evidence>
<keyword evidence="2" id="KW-1185">Reference proteome</keyword>
<proteinExistence type="predicted"/>
<protein>
    <submittedName>
        <fullName evidence="1">Uncharacterized protein</fullName>
    </submittedName>
</protein>
<evidence type="ECO:0000313" key="1">
    <source>
        <dbReference type="EMBL" id="GLJ56503.1"/>
    </source>
</evidence>
<reference evidence="1" key="1">
    <citation type="submission" date="2022-12" db="EMBL/GenBank/DDBJ databases">
        <title>Chromosome-Level Genome Assembly of Japanese Cedar (Cryptomeriajaponica D. Don).</title>
        <authorList>
            <person name="Fujino T."/>
            <person name="Yamaguchi K."/>
            <person name="Yokoyama T."/>
            <person name="Hamanaka T."/>
            <person name="Harazono Y."/>
            <person name="Kamada H."/>
            <person name="Kobayashi W."/>
            <person name="Ujino-Ihara T."/>
            <person name="Uchiyama K."/>
            <person name="Matsumoto A."/>
            <person name="Izuno A."/>
            <person name="Tsumura Y."/>
            <person name="Toyoda A."/>
            <person name="Shigenobu S."/>
            <person name="Moriguchi Y."/>
            <person name="Ueno S."/>
            <person name="Kasahara M."/>
        </authorList>
    </citation>
    <scope>NUCLEOTIDE SEQUENCE</scope>
</reference>
<organism evidence="1 2">
    <name type="scientific">Cryptomeria japonica</name>
    <name type="common">Japanese cedar</name>
    <name type="synonym">Cupressus japonica</name>
    <dbReference type="NCBI Taxonomy" id="3369"/>
    <lineage>
        <taxon>Eukaryota</taxon>
        <taxon>Viridiplantae</taxon>
        <taxon>Streptophyta</taxon>
        <taxon>Embryophyta</taxon>
        <taxon>Tracheophyta</taxon>
        <taxon>Spermatophyta</taxon>
        <taxon>Pinopsida</taxon>
        <taxon>Pinidae</taxon>
        <taxon>Conifers II</taxon>
        <taxon>Cupressales</taxon>
        <taxon>Cupressaceae</taxon>
        <taxon>Cryptomeria</taxon>
    </lineage>
</organism>
<sequence>MVGEAVSMHAVNPSFQAPDALHRAHFHIRETHTPAIAGPIAPETTREPVPAGLGWARHPLLLTAEGWKPAYSGQKGLALVGVGAWIVQLFPGGCFGHRSRGPRDDWPVGWVP</sequence>
<name>A0AAD3NQ02_CRYJA</name>
<dbReference type="EMBL" id="BSEH01000022">
    <property type="protein sequence ID" value="GLJ56503.1"/>
    <property type="molecule type" value="Genomic_DNA"/>
</dbReference>
<comment type="caution">
    <text evidence="1">The sequence shown here is derived from an EMBL/GenBank/DDBJ whole genome shotgun (WGS) entry which is preliminary data.</text>
</comment>
<gene>
    <name evidence="1" type="ORF">SUGI_1226410</name>
</gene>